<gene>
    <name evidence="4" type="ordered locus">OCA5_c12580</name>
</gene>
<dbReference type="SUPFAM" id="SSF111369">
    <property type="entry name" value="HlyD-like secretion proteins"/>
    <property type="match status" value="1"/>
</dbReference>
<proteinExistence type="inferred from homology"/>
<dbReference type="Gene3D" id="2.40.420.20">
    <property type="match status" value="1"/>
</dbReference>
<dbReference type="AlphaFoldDB" id="B6JHB8"/>
<dbReference type="PATRIC" id="fig|504832.7.peg.1337"/>
<dbReference type="KEGG" id="ocg:OCA5_c12580"/>
<evidence type="ECO:0000256" key="3">
    <source>
        <dbReference type="SAM" id="SignalP"/>
    </source>
</evidence>
<evidence type="ECO:0000256" key="2">
    <source>
        <dbReference type="SAM" id="Coils"/>
    </source>
</evidence>
<reference evidence="4 5" key="1">
    <citation type="journal article" date="2011" name="J. Bacteriol.">
        <title>Complete genome sequences of the chemolithoautotrophic Oligotropha carboxidovorans strains OM4 and OM5.</title>
        <authorList>
            <person name="Volland S."/>
            <person name="Rachinger M."/>
            <person name="Strittmatter A."/>
            <person name="Daniel R."/>
            <person name="Gottschalk G."/>
            <person name="Meyer O."/>
        </authorList>
    </citation>
    <scope>NUCLEOTIDE SEQUENCE [LARGE SCALE GENOMIC DNA]</scope>
    <source>
        <strain evidence="5">ATCC 49405 / DSM 1227 / KCTC 32145 / OM5</strain>
    </source>
</reference>
<dbReference type="EMBL" id="CP002826">
    <property type="protein sequence ID" value="AEI05974.1"/>
    <property type="molecule type" value="Genomic_DNA"/>
</dbReference>
<keyword evidence="2" id="KW-0175">Coiled coil</keyword>
<dbReference type="Gene3D" id="2.40.30.170">
    <property type="match status" value="1"/>
</dbReference>
<dbReference type="Proteomes" id="UP000007730">
    <property type="component" value="Chromosome"/>
</dbReference>
<name>B6JHB8_AFIC5</name>
<evidence type="ECO:0000313" key="4">
    <source>
        <dbReference type="EMBL" id="AEI05974.1"/>
    </source>
</evidence>
<dbReference type="STRING" id="504832.OCA5_c12580"/>
<dbReference type="GO" id="GO:0015562">
    <property type="term" value="F:efflux transmembrane transporter activity"/>
    <property type="evidence" value="ECO:0007669"/>
    <property type="project" value="TreeGrafter"/>
</dbReference>
<dbReference type="NCBIfam" id="TIGR01730">
    <property type="entry name" value="RND_mfp"/>
    <property type="match status" value="1"/>
</dbReference>
<dbReference type="eggNOG" id="COG0845">
    <property type="taxonomic scope" value="Bacteria"/>
</dbReference>
<protein>
    <submittedName>
        <fullName evidence="4">Membrane fusion protein</fullName>
    </submittedName>
</protein>
<dbReference type="HOGENOM" id="CLU_018816_4_0_5"/>
<organism evidence="4 5">
    <name type="scientific">Afipia carboxidovorans (strain ATCC 49405 / DSM 1227 / KCTC 32145 / OM5)</name>
    <name type="common">Oligotropha carboxidovorans</name>
    <dbReference type="NCBI Taxonomy" id="504832"/>
    <lineage>
        <taxon>Bacteria</taxon>
        <taxon>Pseudomonadati</taxon>
        <taxon>Pseudomonadota</taxon>
        <taxon>Alphaproteobacteria</taxon>
        <taxon>Hyphomicrobiales</taxon>
        <taxon>Nitrobacteraceae</taxon>
        <taxon>Afipia</taxon>
    </lineage>
</organism>
<dbReference type="KEGG" id="oca:OCAR_6817"/>
<keyword evidence="3" id="KW-0732">Signal</keyword>
<dbReference type="RefSeq" id="WP_012563953.1">
    <property type="nucleotide sequence ID" value="NC_011386.1"/>
</dbReference>
<feature type="coiled-coil region" evidence="2">
    <location>
        <begin position="81"/>
        <end position="146"/>
    </location>
</feature>
<dbReference type="Gene3D" id="2.40.50.100">
    <property type="match status" value="1"/>
</dbReference>
<accession>B6JHB8</accession>
<evidence type="ECO:0000256" key="1">
    <source>
        <dbReference type="ARBA" id="ARBA00009477"/>
    </source>
</evidence>
<sequence>MPRGISFVCLTALTLLSSAASAAAEYVVRPIAVPDMKAVFGQVESRRVVPARARIGGSLREIKVSEGTQVKEGEVVAIVVDDKLALELNAANAKIEALNAQQENARAEFERAQQLLARGAGTQVRLDQARMQLDVVVNQVAAAQAEKTVIEQRAREGEVLAPADGRVLTVPITLGSVVLPGEEIARIASGRYYLRLSLPERHATEIKQDALVRIGQRGLSPAASGNIAEARPGRVAKVYPEITNGRVIADVDVDGIGDYFVNERTLVWIPVAQRSVLAVPPQVIVTRHGIDYVRVITDDGPIEIAVILGETIGTDDGSRIEVLTGLRDGDRISLPGGKP</sequence>
<feature type="signal peptide" evidence="3">
    <location>
        <begin position="1"/>
        <end position="22"/>
    </location>
</feature>
<dbReference type="PANTHER" id="PTHR30469:SF15">
    <property type="entry name" value="HLYD FAMILY OF SECRETION PROTEINS"/>
    <property type="match status" value="1"/>
</dbReference>
<dbReference type="PANTHER" id="PTHR30469">
    <property type="entry name" value="MULTIDRUG RESISTANCE PROTEIN MDTA"/>
    <property type="match status" value="1"/>
</dbReference>
<dbReference type="InterPro" id="IPR006143">
    <property type="entry name" value="RND_pump_MFP"/>
</dbReference>
<feature type="chain" id="PRO_5002844621" evidence="3">
    <location>
        <begin position="23"/>
        <end position="339"/>
    </location>
</feature>
<evidence type="ECO:0000313" key="5">
    <source>
        <dbReference type="Proteomes" id="UP000007730"/>
    </source>
</evidence>
<comment type="similarity">
    <text evidence="1">Belongs to the membrane fusion protein (MFP) (TC 8.A.1) family.</text>
</comment>
<dbReference type="Gene3D" id="1.10.287.470">
    <property type="entry name" value="Helix hairpin bin"/>
    <property type="match status" value="1"/>
</dbReference>
<dbReference type="GO" id="GO:1990281">
    <property type="term" value="C:efflux pump complex"/>
    <property type="evidence" value="ECO:0007669"/>
    <property type="project" value="TreeGrafter"/>
</dbReference>
<keyword evidence="5" id="KW-1185">Reference proteome</keyword>
<dbReference type="OrthoDB" id="7914255at2"/>